<evidence type="ECO:0000313" key="4">
    <source>
        <dbReference type="Proteomes" id="UP000054144"/>
    </source>
</evidence>
<protein>
    <recommendedName>
        <fullName evidence="2">Yeast cell wall synthesis Kre9/Knh1-like N-terminal domain-containing protein</fullName>
    </recommendedName>
</protein>
<keyword evidence="4" id="KW-1185">Reference proteome</keyword>
<name>A0A0D7A5K1_9AGAR</name>
<dbReference type="AlphaFoldDB" id="A0A0D7A5K1"/>
<sequence>ISKRDVWDPPITYPTTGTIWDVGSTYTVTWDTSDPPSQVTNYNGELLLGYLEDGSENLMVGDPLAQNFNLTDGSVDITVPDVATRDDYIVVLLGDSGNASPEFTI</sequence>
<dbReference type="EMBL" id="KN882061">
    <property type="protein sequence ID" value="KIY45186.1"/>
    <property type="molecule type" value="Genomic_DNA"/>
</dbReference>
<organism evidence="3 4">
    <name type="scientific">Fistulina hepatica ATCC 64428</name>
    <dbReference type="NCBI Taxonomy" id="1128425"/>
    <lineage>
        <taxon>Eukaryota</taxon>
        <taxon>Fungi</taxon>
        <taxon>Dikarya</taxon>
        <taxon>Basidiomycota</taxon>
        <taxon>Agaricomycotina</taxon>
        <taxon>Agaricomycetes</taxon>
        <taxon>Agaricomycetidae</taxon>
        <taxon>Agaricales</taxon>
        <taxon>Fistulinaceae</taxon>
        <taxon>Fistulina</taxon>
    </lineage>
</organism>
<evidence type="ECO:0000259" key="2">
    <source>
        <dbReference type="Pfam" id="PF10342"/>
    </source>
</evidence>
<gene>
    <name evidence="3" type="ORF">FISHEDRAFT_5943</name>
</gene>
<dbReference type="Pfam" id="PF10342">
    <property type="entry name" value="Kre9_KNH"/>
    <property type="match status" value="1"/>
</dbReference>
<accession>A0A0D7A5K1</accession>
<evidence type="ECO:0000313" key="3">
    <source>
        <dbReference type="EMBL" id="KIY45186.1"/>
    </source>
</evidence>
<dbReference type="Proteomes" id="UP000054144">
    <property type="component" value="Unassembled WGS sequence"/>
</dbReference>
<feature type="non-terminal residue" evidence="3">
    <location>
        <position position="1"/>
    </location>
</feature>
<feature type="non-terminal residue" evidence="3">
    <location>
        <position position="105"/>
    </location>
</feature>
<dbReference type="InterPro" id="IPR018466">
    <property type="entry name" value="Kre9/Knh1-like_N"/>
</dbReference>
<keyword evidence="1" id="KW-0732">Signal</keyword>
<reference evidence="3 4" key="1">
    <citation type="journal article" date="2015" name="Fungal Genet. Biol.">
        <title>Evolution of novel wood decay mechanisms in Agaricales revealed by the genome sequences of Fistulina hepatica and Cylindrobasidium torrendii.</title>
        <authorList>
            <person name="Floudas D."/>
            <person name="Held B.W."/>
            <person name="Riley R."/>
            <person name="Nagy L.G."/>
            <person name="Koehler G."/>
            <person name="Ransdell A.S."/>
            <person name="Younus H."/>
            <person name="Chow J."/>
            <person name="Chiniquy J."/>
            <person name="Lipzen A."/>
            <person name="Tritt A."/>
            <person name="Sun H."/>
            <person name="Haridas S."/>
            <person name="LaButti K."/>
            <person name="Ohm R.A."/>
            <person name="Kues U."/>
            <person name="Blanchette R.A."/>
            <person name="Grigoriev I.V."/>
            <person name="Minto R.E."/>
            <person name="Hibbett D.S."/>
        </authorList>
    </citation>
    <scope>NUCLEOTIDE SEQUENCE [LARGE SCALE GENOMIC DNA]</scope>
    <source>
        <strain evidence="3 4">ATCC 64428</strain>
    </source>
</reference>
<proteinExistence type="predicted"/>
<dbReference type="OrthoDB" id="2339190at2759"/>
<feature type="domain" description="Yeast cell wall synthesis Kre9/Knh1-like N-terminal" evidence="2">
    <location>
        <begin position="14"/>
        <end position="105"/>
    </location>
</feature>
<evidence type="ECO:0000256" key="1">
    <source>
        <dbReference type="ARBA" id="ARBA00022729"/>
    </source>
</evidence>